<organism evidence="1 2">
    <name type="scientific">Bradyrhizobium erythrophlei</name>
    <dbReference type="NCBI Taxonomy" id="1437360"/>
    <lineage>
        <taxon>Bacteria</taxon>
        <taxon>Pseudomonadati</taxon>
        <taxon>Pseudomonadota</taxon>
        <taxon>Alphaproteobacteria</taxon>
        <taxon>Hyphomicrobiales</taxon>
        <taxon>Nitrobacteraceae</taxon>
        <taxon>Bradyrhizobium</taxon>
    </lineage>
</organism>
<name>A0A1M5NI53_9BRAD</name>
<dbReference type="Proteomes" id="UP000189796">
    <property type="component" value="Chromosome I"/>
</dbReference>
<dbReference type="OrthoDB" id="9848128at2"/>
<evidence type="ECO:0000313" key="1">
    <source>
        <dbReference type="EMBL" id="SHG89147.1"/>
    </source>
</evidence>
<gene>
    <name evidence="1" type="ORF">SAMN05443248_3004</name>
</gene>
<evidence type="ECO:0000313" key="2">
    <source>
        <dbReference type="Proteomes" id="UP000189796"/>
    </source>
</evidence>
<dbReference type="AlphaFoldDB" id="A0A1M5NI53"/>
<protein>
    <submittedName>
        <fullName evidence="1">Uncharacterized protein</fullName>
    </submittedName>
</protein>
<reference evidence="1 2" key="1">
    <citation type="submission" date="2016-11" db="EMBL/GenBank/DDBJ databases">
        <authorList>
            <person name="Jaros S."/>
            <person name="Januszkiewicz K."/>
            <person name="Wedrychowicz H."/>
        </authorList>
    </citation>
    <scope>NUCLEOTIDE SEQUENCE [LARGE SCALE GENOMIC DNA]</scope>
    <source>
        <strain evidence="1 2">GAS138</strain>
    </source>
</reference>
<dbReference type="RefSeq" id="WP_079601945.1">
    <property type="nucleotide sequence ID" value="NZ_LT670817.1"/>
</dbReference>
<sequence>MRKPKTVTTSRGCVVGEGPNKNEAKLDLSNKIDFLCNAQAPHIEFRWGLTLIVAASPVGEWCYQIIEPGKATEHHGKTLWMNGLGSRPMTMSDAISKVRMFAAQSAWEPRRDDELFVFASACKEAEAAELRSWVKWQRSYAKHKLDGKTDAEAHQLASGF</sequence>
<proteinExistence type="predicted"/>
<dbReference type="EMBL" id="LT670817">
    <property type="protein sequence ID" value="SHG89147.1"/>
    <property type="molecule type" value="Genomic_DNA"/>
</dbReference>
<accession>A0A1M5NI53</accession>